<sequence length="324" mass="35754">MGSLRDLSVDQQVALLFVLLFGLLAIVSIVATTRSVRERTPADQELFDRFVRDLRAVWAGAVLFWVAWIAGAVVSTLLFGVLSFVALREFVTLTHTRRGDHRSLLLAFFVVLPVQYVIVATRHFDLFTVFIPVYVFLAIPVISAFGNDPTRFLERTAKIQWGVMVCVYGMSHAPALLLLDLPRYADRGAFMVLYLVVVVATAQIAQEAASRWLRRRPVARAISRSFSWRARWAGALAAAIVGAALYWATPFKPVPALVMGFIAGGSGTFGEFVMKALKKDAGVRSWGGKVSVTGAVGLLDRVAPLCFAAPVFFHAVRWYFSLRA</sequence>
<keyword evidence="1" id="KW-1133">Transmembrane helix</keyword>
<evidence type="ECO:0000256" key="1">
    <source>
        <dbReference type="SAM" id="Phobius"/>
    </source>
</evidence>
<evidence type="ECO:0000313" key="2">
    <source>
        <dbReference type="EMBL" id="TXC65245.1"/>
    </source>
</evidence>
<dbReference type="EMBL" id="VOPW01000001">
    <property type="protein sequence ID" value="TXC65245.1"/>
    <property type="molecule type" value="Genomic_DNA"/>
</dbReference>
<keyword evidence="1" id="KW-0812">Transmembrane</keyword>
<organism evidence="2 3">
    <name type="scientific">Piscinibacter aquaticus</name>
    <dbReference type="NCBI Taxonomy" id="392597"/>
    <lineage>
        <taxon>Bacteria</taxon>
        <taxon>Pseudomonadati</taxon>
        <taxon>Pseudomonadota</taxon>
        <taxon>Betaproteobacteria</taxon>
        <taxon>Burkholderiales</taxon>
        <taxon>Sphaerotilaceae</taxon>
        <taxon>Piscinibacter</taxon>
    </lineage>
</organism>
<feature type="transmembrane region" description="Helical" evidence="1">
    <location>
        <begin position="56"/>
        <end position="82"/>
    </location>
</feature>
<feature type="transmembrane region" description="Helical" evidence="1">
    <location>
        <begin position="254"/>
        <end position="277"/>
    </location>
</feature>
<feature type="transmembrane region" description="Helical" evidence="1">
    <location>
        <begin position="12"/>
        <end position="36"/>
    </location>
</feature>
<keyword evidence="1" id="KW-0472">Membrane</keyword>
<keyword evidence="2" id="KW-0808">Transferase</keyword>
<evidence type="ECO:0000313" key="3">
    <source>
        <dbReference type="Proteomes" id="UP000321832"/>
    </source>
</evidence>
<feature type="transmembrane region" description="Helical" evidence="1">
    <location>
        <begin position="230"/>
        <end position="248"/>
    </location>
</feature>
<dbReference type="PANTHER" id="PTHR43535">
    <property type="entry name" value="PHOSPHATIDATE CYTIDYLYLTRANSFERASE"/>
    <property type="match status" value="1"/>
</dbReference>
<gene>
    <name evidence="2" type="ORF">FSC37_01260</name>
</gene>
<dbReference type="GO" id="GO:0005886">
    <property type="term" value="C:plasma membrane"/>
    <property type="evidence" value="ECO:0007669"/>
    <property type="project" value="TreeGrafter"/>
</dbReference>
<feature type="transmembrane region" description="Helical" evidence="1">
    <location>
        <begin position="159"/>
        <end position="179"/>
    </location>
</feature>
<feature type="transmembrane region" description="Helical" evidence="1">
    <location>
        <begin position="126"/>
        <end position="147"/>
    </location>
</feature>
<name>A0A5C6U0M8_9BURK</name>
<dbReference type="AlphaFoldDB" id="A0A5C6U0M8"/>
<comment type="caution">
    <text evidence="2">The sequence shown here is derived from an EMBL/GenBank/DDBJ whole genome shotgun (WGS) entry which is preliminary data.</text>
</comment>
<keyword evidence="2" id="KW-0548">Nucleotidyltransferase</keyword>
<proteinExistence type="predicted"/>
<dbReference type="GO" id="GO:0016779">
    <property type="term" value="F:nucleotidyltransferase activity"/>
    <property type="evidence" value="ECO:0007669"/>
    <property type="project" value="UniProtKB-KW"/>
</dbReference>
<dbReference type="GO" id="GO:0009273">
    <property type="term" value="P:peptidoglycan-based cell wall biogenesis"/>
    <property type="evidence" value="ECO:0007669"/>
    <property type="project" value="TreeGrafter"/>
</dbReference>
<feature type="transmembrane region" description="Helical" evidence="1">
    <location>
        <begin position="191"/>
        <end position="209"/>
    </location>
</feature>
<reference evidence="2 3" key="1">
    <citation type="submission" date="2019-08" db="EMBL/GenBank/DDBJ databases">
        <authorList>
            <person name="Khan S.A."/>
            <person name="Jeon C.O."/>
            <person name="Jeong S.E."/>
        </authorList>
    </citation>
    <scope>NUCLEOTIDE SEQUENCE [LARGE SCALE GENOMIC DNA]</scope>
    <source>
        <strain evidence="3">IMCC1728</strain>
    </source>
</reference>
<feature type="transmembrane region" description="Helical" evidence="1">
    <location>
        <begin position="103"/>
        <end position="120"/>
    </location>
</feature>
<dbReference type="PANTHER" id="PTHR43535:SF1">
    <property type="entry name" value="PHOSPHATIDATE CYTIDYLYLTRANSFERASE"/>
    <property type="match status" value="1"/>
</dbReference>
<dbReference type="Proteomes" id="UP000321832">
    <property type="component" value="Unassembled WGS sequence"/>
</dbReference>
<dbReference type="Pfam" id="PF01148">
    <property type="entry name" value="CTP_transf_1"/>
    <property type="match status" value="1"/>
</dbReference>
<protein>
    <submittedName>
        <fullName evidence="2">Phosphatidate cytidylyltransferase</fullName>
    </submittedName>
</protein>
<accession>A0A5C6U0M8</accession>
<keyword evidence="3" id="KW-1185">Reference proteome</keyword>